<keyword evidence="3 5" id="KW-0819">tRNA processing</keyword>
<dbReference type="SUPFAM" id="SSF88697">
    <property type="entry name" value="PUA domain-like"/>
    <property type="match status" value="1"/>
</dbReference>
<feature type="domain" description="tRNA pseudouridine synthase II TruB subfamily 1 C-terminal" evidence="7">
    <location>
        <begin position="251"/>
        <end position="312"/>
    </location>
</feature>
<evidence type="ECO:0000259" key="7">
    <source>
        <dbReference type="Pfam" id="PF09157"/>
    </source>
</evidence>
<dbReference type="NCBIfam" id="TIGR00431">
    <property type="entry name" value="TruB"/>
    <property type="match status" value="1"/>
</dbReference>
<dbReference type="RefSeq" id="WP_199317276.1">
    <property type="nucleotide sequence ID" value="NZ_CP159837.1"/>
</dbReference>
<comment type="catalytic activity">
    <reaction evidence="1 5">
        <text>uridine(55) in tRNA = pseudouridine(55) in tRNA</text>
        <dbReference type="Rhea" id="RHEA:42532"/>
        <dbReference type="Rhea" id="RHEA-COMP:10101"/>
        <dbReference type="Rhea" id="RHEA-COMP:10102"/>
        <dbReference type="ChEBI" id="CHEBI:65314"/>
        <dbReference type="ChEBI" id="CHEBI:65315"/>
        <dbReference type="EC" id="5.4.99.25"/>
    </reaction>
</comment>
<protein>
    <recommendedName>
        <fullName evidence="5">tRNA pseudouridine synthase B</fullName>
        <ecNumber evidence="5">5.4.99.25</ecNumber>
    </recommendedName>
    <alternativeName>
        <fullName evidence="5">tRNA pseudouridine(55) synthase</fullName>
        <shortName evidence="5">Psi55 synthase</shortName>
    </alternativeName>
    <alternativeName>
        <fullName evidence="5">tRNA pseudouridylate synthase</fullName>
    </alternativeName>
    <alternativeName>
        <fullName evidence="5">tRNA-uridine isomerase</fullName>
    </alternativeName>
</protein>
<organism evidence="9">
    <name type="scientific">Planktothricoides raciborskii GIHE-MW2</name>
    <dbReference type="NCBI Taxonomy" id="2792601"/>
    <lineage>
        <taxon>Bacteria</taxon>
        <taxon>Bacillati</taxon>
        <taxon>Cyanobacteriota</taxon>
        <taxon>Cyanophyceae</taxon>
        <taxon>Oscillatoriophycideae</taxon>
        <taxon>Oscillatoriales</taxon>
        <taxon>Oscillatoriaceae</taxon>
        <taxon>Planktothricoides</taxon>
    </lineage>
</organism>
<dbReference type="GO" id="GO:0160148">
    <property type="term" value="F:tRNA pseudouridine(55) synthase activity"/>
    <property type="evidence" value="ECO:0007669"/>
    <property type="project" value="UniProtKB-EC"/>
</dbReference>
<dbReference type="InterPro" id="IPR002501">
    <property type="entry name" value="PsdUridine_synth_N"/>
</dbReference>
<dbReference type="AlphaFoldDB" id="A0AAU8J747"/>
<dbReference type="InterPro" id="IPR014780">
    <property type="entry name" value="tRNA_psdUridine_synth_TruB"/>
</dbReference>
<dbReference type="GO" id="GO:0031119">
    <property type="term" value="P:tRNA pseudouridine synthesis"/>
    <property type="evidence" value="ECO:0007669"/>
    <property type="project" value="UniProtKB-UniRule"/>
</dbReference>
<evidence type="ECO:0000259" key="6">
    <source>
        <dbReference type="Pfam" id="PF01509"/>
    </source>
</evidence>
<comment type="similarity">
    <text evidence="2 5">Belongs to the pseudouridine synthase TruB family. Type 1 subfamily.</text>
</comment>
<keyword evidence="4 5" id="KW-0413">Isomerase</keyword>
<dbReference type="PANTHER" id="PTHR13767:SF2">
    <property type="entry name" value="PSEUDOURIDYLATE SYNTHASE TRUB1"/>
    <property type="match status" value="1"/>
</dbReference>
<dbReference type="Pfam" id="PF01509">
    <property type="entry name" value="TruB_N"/>
    <property type="match status" value="1"/>
</dbReference>
<dbReference type="GO" id="GO:0003723">
    <property type="term" value="F:RNA binding"/>
    <property type="evidence" value="ECO:0007669"/>
    <property type="project" value="InterPro"/>
</dbReference>
<dbReference type="Pfam" id="PF16198">
    <property type="entry name" value="TruB_C_2"/>
    <property type="match status" value="1"/>
</dbReference>
<dbReference type="Pfam" id="PF09157">
    <property type="entry name" value="TruB-C_2"/>
    <property type="match status" value="1"/>
</dbReference>
<dbReference type="InterPro" id="IPR032819">
    <property type="entry name" value="TruB_C"/>
</dbReference>
<dbReference type="InterPro" id="IPR015947">
    <property type="entry name" value="PUA-like_sf"/>
</dbReference>
<dbReference type="GO" id="GO:1990481">
    <property type="term" value="P:mRNA pseudouridine synthesis"/>
    <property type="evidence" value="ECO:0007669"/>
    <property type="project" value="TreeGrafter"/>
</dbReference>
<sequence>MTYRGYNVNHYSCFNAVSGFLSLNKPALMTSHDCVARIRRLLRIKRVGHAGTLDPAATGVLPVAVGKATRLLQYLPQTKAYRATIRLGVTTTTDDLEGEILTREPVSVERLPEAAIAALREFVGKISQVPPAYSAIQVQGQRLYDLARRGEAVEVPVREVEVYEIKFLDWRDGDFPELDLAIACGPGTYIRAIARDLGQRLGTGGTLAHLTRTESSGFTLDQSITFEELETQLQSGSFNLISPVTGLIHLPQITLENAIAHRWCQGQKITEFLSNLSPTENSPFRVHSEDGEFLGIAVISDSETPQLIPKMVFAEMA</sequence>
<feature type="domain" description="Pseudouridine synthase II N-terminal" evidence="6">
    <location>
        <begin position="39"/>
        <end position="190"/>
    </location>
</feature>
<dbReference type="Gene3D" id="3.30.2350.10">
    <property type="entry name" value="Pseudouridine synthase"/>
    <property type="match status" value="1"/>
</dbReference>
<dbReference type="CDD" id="cd02573">
    <property type="entry name" value="PseudoU_synth_EcTruB"/>
    <property type="match status" value="1"/>
</dbReference>
<evidence type="ECO:0000259" key="8">
    <source>
        <dbReference type="Pfam" id="PF16198"/>
    </source>
</evidence>
<dbReference type="InterPro" id="IPR020103">
    <property type="entry name" value="PsdUridine_synth_cat_dom_sf"/>
</dbReference>
<accession>A0AAU8J747</accession>
<evidence type="ECO:0000313" key="9">
    <source>
        <dbReference type="EMBL" id="XCM34528.1"/>
    </source>
</evidence>
<gene>
    <name evidence="5 9" type="primary">truB</name>
    <name evidence="9" type="ORF">ABWT76_003134</name>
</gene>
<dbReference type="PANTHER" id="PTHR13767">
    <property type="entry name" value="TRNA-PSEUDOURIDINE SYNTHASE"/>
    <property type="match status" value="1"/>
</dbReference>
<feature type="domain" description="tRNA pseudouridylate synthase B C-terminal" evidence="8">
    <location>
        <begin position="191"/>
        <end position="232"/>
    </location>
</feature>
<evidence type="ECO:0000256" key="2">
    <source>
        <dbReference type="ARBA" id="ARBA00005642"/>
    </source>
</evidence>
<name>A0AAU8J747_9CYAN</name>
<reference evidence="9" key="1">
    <citation type="submission" date="2024-07" db="EMBL/GenBank/DDBJ databases">
        <authorList>
            <person name="Kim Y.J."/>
            <person name="Jeong J.Y."/>
        </authorList>
    </citation>
    <scope>NUCLEOTIDE SEQUENCE</scope>
    <source>
        <strain evidence="9">GIHE-MW2</strain>
    </source>
</reference>
<evidence type="ECO:0000256" key="5">
    <source>
        <dbReference type="HAMAP-Rule" id="MF_01080"/>
    </source>
</evidence>
<dbReference type="EC" id="5.4.99.25" evidence="5"/>
<dbReference type="HAMAP" id="MF_01080">
    <property type="entry name" value="TruB_bact"/>
    <property type="match status" value="1"/>
</dbReference>
<evidence type="ECO:0000256" key="4">
    <source>
        <dbReference type="ARBA" id="ARBA00023235"/>
    </source>
</evidence>
<evidence type="ECO:0000256" key="1">
    <source>
        <dbReference type="ARBA" id="ARBA00000385"/>
    </source>
</evidence>
<comment type="function">
    <text evidence="5">Responsible for synthesis of pseudouridine from uracil-55 in the psi GC loop of transfer RNAs.</text>
</comment>
<evidence type="ECO:0000256" key="3">
    <source>
        <dbReference type="ARBA" id="ARBA00022694"/>
    </source>
</evidence>
<proteinExistence type="inferred from homology"/>
<dbReference type="EMBL" id="CP159837">
    <property type="protein sequence ID" value="XCM34528.1"/>
    <property type="molecule type" value="Genomic_DNA"/>
</dbReference>
<dbReference type="SUPFAM" id="SSF55120">
    <property type="entry name" value="Pseudouridine synthase"/>
    <property type="match status" value="1"/>
</dbReference>
<feature type="active site" description="Nucleophile" evidence="5">
    <location>
        <position position="54"/>
    </location>
</feature>
<dbReference type="InterPro" id="IPR015240">
    <property type="entry name" value="tRNA_sdUridine_synth_fam1_C"/>
</dbReference>